<evidence type="ECO:0000313" key="1">
    <source>
        <dbReference type="EMBL" id="CAI8595387.1"/>
    </source>
</evidence>
<sequence length="103" mass="11569">MKVDSNTTRKINDHVETTIEEPHVESHVDSHVEANVETFVPTSGDPQTETHVEPTFVEPPIISTDQPHDKENPSEKYIMVKGHTIDILVLATNVNDILDENDD</sequence>
<name>A0AAV0ZC99_VICFA</name>
<dbReference type="AlphaFoldDB" id="A0AAV0ZC99"/>
<protein>
    <submittedName>
        <fullName evidence="1">Uncharacterized protein</fullName>
    </submittedName>
</protein>
<organism evidence="1 2">
    <name type="scientific">Vicia faba</name>
    <name type="common">Broad bean</name>
    <name type="synonym">Faba vulgaris</name>
    <dbReference type="NCBI Taxonomy" id="3906"/>
    <lineage>
        <taxon>Eukaryota</taxon>
        <taxon>Viridiplantae</taxon>
        <taxon>Streptophyta</taxon>
        <taxon>Embryophyta</taxon>
        <taxon>Tracheophyta</taxon>
        <taxon>Spermatophyta</taxon>
        <taxon>Magnoliopsida</taxon>
        <taxon>eudicotyledons</taxon>
        <taxon>Gunneridae</taxon>
        <taxon>Pentapetalae</taxon>
        <taxon>rosids</taxon>
        <taxon>fabids</taxon>
        <taxon>Fabales</taxon>
        <taxon>Fabaceae</taxon>
        <taxon>Papilionoideae</taxon>
        <taxon>50 kb inversion clade</taxon>
        <taxon>NPAAA clade</taxon>
        <taxon>Hologalegina</taxon>
        <taxon>IRL clade</taxon>
        <taxon>Fabeae</taxon>
        <taxon>Vicia</taxon>
    </lineage>
</organism>
<gene>
    <name evidence="1" type="ORF">VFH_I188680</name>
</gene>
<keyword evidence="2" id="KW-1185">Reference proteome</keyword>
<proteinExistence type="predicted"/>
<dbReference type="EMBL" id="OX451735">
    <property type="protein sequence ID" value="CAI8595387.1"/>
    <property type="molecule type" value="Genomic_DNA"/>
</dbReference>
<accession>A0AAV0ZC99</accession>
<evidence type="ECO:0000313" key="2">
    <source>
        <dbReference type="Proteomes" id="UP001157006"/>
    </source>
</evidence>
<reference evidence="1 2" key="1">
    <citation type="submission" date="2023-01" db="EMBL/GenBank/DDBJ databases">
        <authorList>
            <person name="Kreplak J."/>
        </authorList>
    </citation>
    <scope>NUCLEOTIDE SEQUENCE [LARGE SCALE GENOMIC DNA]</scope>
</reference>
<dbReference type="Proteomes" id="UP001157006">
    <property type="component" value="Chromosome 1S"/>
</dbReference>